<name>A0ABS9YHU0_9ACTN</name>
<dbReference type="Proteomes" id="UP001165269">
    <property type="component" value="Unassembled WGS sequence"/>
</dbReference>
<organism evidence="1 2">
    <name type="scientific">Streptomyces cylindrosporus</name>
    <dbReference type="NCBI Taxonomy" id="2927583"/>
    <lineage>
        <taxon>Bacteria</taxon>
        <taxon>Bacillati</taxon>
        <taxon>Actinomycetota</taxon>
        <taxon>Actinomycetes</taxon>
        <taxon>Kitasatosporales</taxon>
        <taxon>Streptomycetaceae</taxon>
        <taxon>Streptomyces</taxon>
    </lineage>
</organism>
<evidence type="ECO:0000313" key="1">
    <source>
        <dbReference type="EMBL" id="MCI3276816.1"/>
    </source>
</evidence>
<gene>
    <name evidence="1" type="ORF">MQP27_37665</name>
</gene>
<protein>
    <recommendedName>
        <fullName evidence="3">4,5-dihydroxyphthalate decarboxylase</fullName>
    </recommendedName>
</protein>
<reference evidence="1" key="1">
    <citation type="submission" date="2022-03" db="EMBL/GenBank/DDBJ databases">
        <title>Streptomyces 7R015 and 7R016 isolated from Barleria lupulina in Thailand.</title>
        <authorList>
            <person name="Kanchanasin P."/>
            <person name="Phongsopitanun W."/>
            <person name="Tanasupawat S."/>
        </authorList>
    </citation>
    <scope>NUCLEOTIDE SEQUENCE</scope>
    <source>
        <strain evidence="1">7R015</strain>
    </source>
</reference>
<keyword evidence="2" id="KW-1185">Reference proteome</keyword>
<accession>A0ABS9YHU0</accession>
<evidence type="ECO:0008006" key="3">
    <source>
        <dbReference type="Google" id="ProtNLM"/>
    </source>
</evidence>
<sequence length="303" mass="32763">MSENHAAPPLTVLLGNYPHTRPLKDGTVPVDGVDCRYPESSPLPPAFARMVRELAYDICEMPTATYLQARDAGIPLTLLPVVLVGSTHHRSLTRLPEDPAISPRDLVGRRVGVRSYGQTTGLWVRGWLQEEYGIKSSDITWVTTEDVHVAQYVNPPYVTRSAAERVGDLLRSRDVSAAVLGPKAIGGQGAGLVPLVADAEDAGKAWAERHATIPANHLLVVRDDVLRDRPDAVLALYRALKQAIEDTADQRDDSPAGRAVAAGWSPSLTACLEVAGRYALEQDLIGEPVDVAAIERETAFLDT</sequence>
<evidence type="ECO:0000313" key="2">
    <source>
        <dbReference type="Proteomes" id="UP001165269"/>
    </source>
</evidence>
<proteinExistence type="predicted"/>
<dbReference type="EMBL" id="JALDAY010000013">
    <property type="protein sequence ID" value="MCI3276816.1"/>
    <property type="molecule type" value="Genomic_DNA"/>
</dbReference>
<dbReference type="RefSeq" id="WP_242773798.1">
    <property type="nucleotide sequence ID" value="NZ_JALDAY010000013.1"/>
</dbReference>
<comment type="caution">
    <text evidence="1">The sequence shown here is derived from an EMBL/GenBank/DDBJ whole genome shotgun (WGS) entry which is preliminary data.</text>
</comment>
<dbReference type="SUPFAM" id="SSF53850">
    <property type="entry name" value="Periplasmic binding protein-like II"/>
    <property type="match status" value="1"/>
</dbReference>
<dbReference type="Gene3D" id="3.40.190.10">
    <property type="entry name" value="Periplasmic binding protein-like II"/>
    <property type="match status" value="1"/>
</dbReference>